<dbReference type="EMBL" id="JAGFBR010000010">
    <property type="protein sequence ID" value="KAH0460244.1"/>
    <property type="molecule type" value="Genomic_DNA"/>
</dbReference>
<name>A0AAV7GES0_DENCH</name>
<evidence type="ECO:0000313" key="1">
    <source>
        <dbReference type="EMBL" id="KAH0460244.1"/>
    </source>
</evidence>
<protein>
    <submittedName>
        <fullName evidence="1">Uncharacterized protein</fullName>
    </submittedName>
</protein>
<sequence length="91" mass="10079">MMRKLMEIQSKTQLAILITNPNQDLTGIPLAESKGKVIEQEEFDDKSFFHQEIPPRALIRGGIGFADGGTTRREFCGGGGWVADHYGRPFG</sequence>
<comment type="caution">
    <text evidence="1">The sequence shown here is derived from an EMBL/GenBank/DDBJ whole genome shotgun (WGS) entry which is preliminary data.</text>
</comment>
<organism evidence="1 2">
    <name type="scientific">Dendrobium chrysotoxum</name>
    <name type="common">Orchid</name>
    <dbReference type="NCBI Taxonomy" id="161865"/>
    <lineage>
        <taxon>Eukaryota</taxon>
        <taxon>Viridiplantae</taxon>
        <taxon>Streptophyta</taxon>
        <taxon>Embryophyta</taxon>
        <taxon>Tracheophyta</taxon>
        <taxon>Spermatophyta</taxon>
        <taxon>Magnoliopsida</taxon>
        <taxon>Liliopsida</taxon>
        <taxon>Asparagales</taxon>
        <taxon>Orchidaceae</taxon>
        <taxon>Epidendroideae</taxon>
        <taxon>Malaxideae</taxon>
        <taxon>Dendrobiinae</taxon>
        <taxon>Dendrobium</taxon>
    </lineage>
</organism>
<proteinExistence type="predicted"/>
<reference evidence="1 2" key="1">
    <citation type="journal article" date="2021" name="Hortic Res">
        <title>Chromosome-scale assembly of the Dendrobium chrysotoxum genome enhances the understanding of orchid evolution.</title>
        <authorList>
            <person name="Zhang Y."/>
            <person name="Zhang G.Q."/>
            <person name="Zhang D."/>
            <person name="Liu X.D."/>
            <person name="Xu X.Y."/>
            <person name="Sun W.H."/>
            <person name="Yu X."/>
            <person name="Zhu X."/>
            <person name="Wang Z.W."/>
            <person name="Zhao X."/>
            <person name="Zhong W.Y."/>
            <person name="Chen H."/>
            <person name="Yin W.L."/>
            <person name="Huang T."/>
            <person name="Niu S.C."/>
            <person name="Liu Z.J."/>
        </authorList>
    </citation>
    <scope>NUCLEOTIDE SEQUENCE [LARGE SCALE GENOMIC DNA]</scope>
    <source>
        <strain evidence="1">Lindl</strain>
    </source>
</reference>
<dbReference type="Proteomes" id="UP000775213">
    <property type="component" value="Unassembled WGS sequence"/>
</dbReference>
<dbReference type="AlphaFoldDB" id="A0AAV7GES0"/>
<evidence type="ECO:0000313" key="2">
    <source>
        <dbReference type="Proteomes" id="UP000775213"/>
    </source>
</evidence>
<gene>
    <name evidence="1" type="ORF">IEQ34_010907</name>
</gene>
<accession>A0AAV7GES0</accession>
<keyword evidence="2" id="KW-1185">Reference proteome</keyword>